<proteinExistence type="predicted"/>
<keyword evidence="1" id="KW-0812">Transmembrane</keyword>
<reference evidence="2 3" key="1">
    <citation type="submission" date="2019-10" db="EMBL/GenBank/DDBJ databases">
        <authorList>
            <person name="Palmer J.M."/>
        </authorList>
    </citation>
    <scope>NUCLEOTIDE SEQUENCE [LARGE SCALE GENOMIC DNA]</scope>
    <source>
        <strain evidence="2 3">TWF506</strain>
    </source>
</reference>
<keyword evidence="3" id="KW-1185">Reference proteome</keyword>
<dbReference type="AlphaFoldDB" id="A0AAN8NUD9"/>
<evidence type="ECO:0000256" key="1">
    <source>
        <dbReference type="SAM" id="Phobius"/>
    </source>
</evidence>
<keyword evidence="1" id="KW-0472">Membrane</keyword>
<protein>
    <submittedName>
        <fullName evidence="2">Uncharacterized protein</fullName>
    </submittedName>
</protein>
<accession>A0AAN8NUD9</accession>
<name>A0AAN8NUD9_9PEZI</name>
<dbReference type="EMBL" id="JAVHJM010000002">
    <property type="protein sequence ID" value="KAK6518703.1"/>
    <property type="molecule type" value="Genomic_DNA"/>
</dbReference>
<gene>
    <name evidence="2" type="ORF">TWF506_005841</name>
</gene>
<feature type="transmembrane region" description="Helical" evidence="1">
    <location>
        <begin position="18"/>
        <end position="38"/>
    </location>
</feature>
<evidence type="ECO:0000313" key="2">
    <source>
        <dbReference type="EMBL" id="KAK6518703.1"/>
    </source>
</evidence>
<comment type="caution">
    <text evidence="2">The sequence shown here is derived from an EMBL/GenBank/DDBJ whole genome shotgun (WGS) entry which is preliminary data.</text>
</comment>
<evidence type="ECO:0000313" key="3">
    <source>
        <dbReference type="Proteomes" id="UP001307849"/>
    </source>
</evidence>
<feature type="transmembrane region" description="Helical" evidence="1">
    <location>
        <begin position="50"/>
        <end position="70"/>
    </location>
</feature>
<dbReference type="Proteomes" id="UP001307849">
    <property type="component" value="Unassembled WGS sequence"/>
</dbReference>
<keyword evidence="1" id="KW-1133">Transmembrane helix</keyword>
<organism evidence="2 3">
    <name type="scientific">Arthrobotrys conoides</name>
    <dbReference type="NCBI Taxonomy" id="74498"/>
    <lineage>
        <taxon>Eukaryota</taxon>
        <taxon>Fungi</taxon>
        <taxon>Dikarya</taxon>
        <taxon>Ascomycota</taxon>
        <taxon>Pezizomycotina</taxon>
        <taxon>Orbiliomycetes</taxon>
        <taxon>Orbiliales</taxon>
        <taxon>Orbiliaceae</taxon>
        <taxon>Arthrobotrys</taxon>
    </lineage>
</organism>
<sequence>MDYCRDFYVEISASLSSYMKISLAVVFVVMVGLLYLPLRTGIKRTVKAVLTNDLITAIFLVTVFLAILLVG</sequence>